<evidence type="ECO:0000313" key="2">
    <source>
        <dbReference type="Proteomes" id="UP001148203"/>
    </source>
</evidence>
<dbReference type="Proteomes" id="UP001148203">
    <property type="component" value="Unassembled WGS sequence"/>
</dbReference>
<accession>A0ABT5P0Z5</accession>
<gene>
    <name evidence="1" type="ORF">M5G11_26820</name>
</gene>
<evidence type="ECO:0000313" key="1">
    <source>
        <dbReference type="EMBL" id="MDD0994139.1"/>
    </source>
</evidence>
<keyword evidence="2" id="KW-1185">Reference proteome</keyword>
<comment type="caution">
    <text evidence="1">The sequence shown here is derived from an EMBL/GenBank/DDBJ whole genome shotgun (WGS) entry which is preliminary data.</text>
</comment>
<reference evidence="1 2" key="1">
    <citation type="submission" date="2022-05" db="EMBL/GenBank/DDBJ databases">
        <title>Novel Pseudomonas spp. Isolated from a Rainbow Trout Aquaculture Facility.</title>
        <authorList>
            <person name="Testerman T."/>
            <person name="Graf J."/>
        </authorList>
    </citation>
    <scope>NUCLEOTIDE SEQUENCE [LARGE SCALE GENOMIC DNA]</scope>
    <source>
        <strain evidence="1 2">ID681</strain>
    </source>
</reference>
<protein>
    <submittedName>
        <fullName evidence="1">Uncharacterized protein</fullName>
    </submittedName>
</protein>
<sequence length="184" mass="20443">MIHSNFTAELHCKYGQVGAVNWPFGHSPLDSTAEDGWLCAQRTYSEAKAFEPLRLRFRFIEQVNERTHYKIYCEEGFSFKGARLDQSRGGWLGLYGAFVVGRLIDSVNPVSAAELNSTIWKVQALEAWDGSVEGAEGLPLHLRDGLGFRVALAKAKPGSKSRFLHAGEGDAEVLTFQLRNIQLA</sequence>
<dbReference type="EMBL" id="JAMDGY010000131">
    <property type="protein sequence ID" value="MDD0994139.1"/>
    <property type="molecule type" value="Genomic_DNA"/>
</dbReference>
<organism evidence="1 2">
    <name type="scientific">Pseudomonas fontis</name>
    <dbReference type="NCBI Taxonomy" id="2942633"/>
    <lineage>
        <taxon>Bacteria</taxon>
        <taxon>Pseudomonadati</taxon>
        <taxon>Pseudomonadota</taxon>
        <taxon>Gammaproteobacteria</taxon>
        <taxon>Pseudomonadales</taxon>
        <taxon>Pseudomonadaceae</taxon>
        <taxon>Pseudomonas</taxon>
    </lineage>
</organism>
<dbReference type="RefSeq" id="WP_273909040.1">
    <property type="nucleotide sequence ID" value="NZ_JAMDGX010000004.1"/>
</dbReference>
<name>A0ABT5P0Z5_9PSED</name>
<proteinExistence type="predicted"/>